<keyword evidence="2" id="KW-1185">Reference proteome</keyword>
<dbReference type="Proteomes" id="UP000183832">
    <property type="component" value="Unassembled WGS sequence"/>
</dbReference>
<gene>
    <name evidence="1" type="ORF">CLUMA_CG014538</name>
</gene>
<dbReference type="AlphaFoldDB" id="A0A1J1IN56"/>
<evidence type="ECO:0000313" key="2">
    <source>
        <dbReference type="Proteomes" id="UP000183832"/>
    </source>
</evidence>
<name>A0A1J1IN56_9DIPT</name>
<proteinExistence type="predicted"/>
<evidence type="ECO:0000313" key="1">
    <source>
        <dbReference type="EMBL" id="CRL00988.1"/>
    </source>
</evidence>
<accession>A0A1J1IN56</accession>
<organism evidence="1 2">
    <name type="scientific">Clunio marinus</name>
    <dbReference type="NCBI Taxonomy" id="568069"/>
    <lineage>
        <taxon>Eukaryota</taxon>
        <taxon>Metazoa</taxon>
        <taxon>Ecdysozoa</taxon>
        <taxon>Arthropoda</taxon>
        <taxon>Hexapoda</taxon>
        <taxon>Insecta</taxon>
        <taxon>Pterygota</taxon>
        <taxon>Neoptera</taxon>
        <taxon>Endopterygota</taxon>
        <taxon>Diptera</taxon>
        <taxon>Nematocera</taxon>
        <taxon>Chironomoidea</taxon>
        <taxon>Chironomidae</taxon>
        <taxon>Clunio</taxon>
    </lineage>
</organism>
<reference evidence="1 2" key="1">
    <citation type="submission" date="2015-04" db="EMBL/GenBank/DDBJ databases">
        <authorList>
            <person name="Syromyatnikov M.Y."/>
            <person name="Popov V.N."/>
        </authorList>
    </citation>
    <scope>NUCLEOTIDE SEQUENCE [LARGE SCALE GENOMIC DNA]</scope>
</reference>
<protein>
    <submittedName>
        <fullName evidence="1">CLUMA_CG014538, isoform A</fullName>
    </submittedName>
</protein>
<sequence>MFVPTMLLTEHGDETEIIQHILSTLKYICFLPAFEFSLYVHQRFFKRQHHHYDYLRRHFCSLNEKCRHNQKPTDDDEKSLVLYVSRYYAVPGDNNICHITSWLQPHSTRNVRAREVDTELESHTIKNGNNFQQGTERKCKFSHCKVSFVATAVTVISMCDMDFLKTLLCLQTTHANKNTSKLNHLMLYND</sequence>
<dbReference type="EMBL" id="CVRI01000055">
    <property type="protein sequence ID" value="CRL00988.1"/>
    <property type="molecule type" value="Genomic_DNA"/>
</dbReference>